<keyword evidence="1" id="KW-0812">Transmembrane</keyword>
<keyword evidence="1" id="KW-1133">Transmembrane helix</keyword>
<feature type="transmembrane region" description="Helical" evidence="1">
    <location>
        <begin position="195"/>
        <end position="221"/>
    </location>
</feature>
<sequence length="434" mass="46760">MLHGPISSAQAQPHAPRPPRRLSVEVLRLCAIIGIAVFHTFSASFHHIAACLPSVHQAAAACGTMAALAAQPASLWPLSVMMTLGSWGNHVFFMISGFFLVASAYGKAGEPRFWRSQYRSVARRVCTVMLTIAFYALLCRIVDQWIVPVPAVHQPSRWITGLEFVWLYCLFTTLAPPMGWLLHRLDGCRQTVRRAALVTALAIMALTYALNIVVAATASAPGISFALSDWRKWMSAITYMQSFLLAGCIGVTRQHASNAISSTTTTPAALRDDINTSAFLTRRCRLTMLLLCAAMIGIAYAVALALPNPTLLTAISFKSTSLLSFLLALSALLLAIGPVQPAPPAPVYTPTVGAIHHMVTAMASGIIGFYIIQSVTTELWEPIAHAVAAPPATVGTAALWYGSGILFSLALVVLACLCDRLIRRPLFMLIHLAK</sequence>
<evidence type="ECO:0000259" key="2">
    <source>
        <dbReference type="Pfam" id="PF01757"/>
    </source>
</evidence>
<feature type="transmembrane region" description="Helical" evidence="1">
    <location>
        <begin position="398"/>
        <end position="418"/>
    </location>
</feature>
<keyword evidence="4" id="KW-1185">Reference proteome</keyword>
<feature type="transmembrane region" description="Helical" evidence="1">
    <location>
        <begin position="233"/>
        <end position="252"/>
    </location>
</feature>
<feature type="transmembrane region" description="Helical" evidence="1">
    <location>
        <begin position="165"/>
        <end position="183"/>
    </location>
</feature>
<dbReference type="Proteomes" id="UP000532194">
    <property type="component" value="Unassembled WGS sequence"/>
</dbReference>
<dbReference type="RefSeq" id="WP_169171363.1">
    <property type="nucleotide sequence ID" value="NZ_JAAIII010000001.1"/>
</dbReference>
<feature type="transmembrane region" description="Helical" evidence="1">
    <location>
        <begin position="312"/>
        <end position="335"/>
    </location>
</feature>
<keyword evidence="3" id="KW-0808">Transferase</keyword>
<gene>
    <name evidence="3" type="ORF">G1C95_0525</name>
</gene>
<feature type="transmembrane region" description="Helical" evidence="1">
    <location>
        <begin position="87"/>
        <end position="105"/>
    </location>
</feature>
<feature type="transmembrane region" description="Helical" evidence="1">
    <location>
        <begin position="125"/>
        <end position="145"/>
    </location>
</feature>
<evidence type="ECO:0000256" key="1">
    <source>
        <dbReference type="SAM" id="Phobius"/>
    </source>
</evidence>
<dbReference type="Pfam" id="PF01757">
    <property type="entry name" value="Acyl_transf_3"/>
    <property type="match status" value="1"/>
</dbReference>
<feature type="transmembrane region" description="Helical" evidence="1">
    <location>
        <begin position="26"/>
        <end position="45"/>
    </location>
</feature>
<evidence type="ECO:0000313" key="3">
    <source>
        <dbReference type="EMBL" id="NMM93340.1"/>
    </source>
</evidence>
<dbReference type="AlphaFoldDB" id="A0A7Y0EN80"/>
<proteinExistence type="predicted"/>
<keyword evidence="3" id="KW-0012">Acyltransferase</keyword>
<accession>A0A7Y0EN80</accession>
<dbReference type="GO" id="GO:0016747">
    <property type="term" value="F:acyltransferase activity, transferring groups other than amino-acyl groups"/>
    <property type="evidence" value="ECO:0007669"/>
    <property type="project" value="InterPro"/>
</dbReference>
<feature type="transmembrane region" description="Helical" evidence="1">
    <location>
        <begin position="347"/>
        <end position="372"/>
    </location>
</feature>
<dbReference type="InterPro" id="IPR002656">
    <property type="entry name" value="Acyl_transf_3_dom"/>
</dbReference>
<comment type="caution">
    <text evidence="3">The sequence shown here is derived from an EMBL/GenBank/DDBJ whole genome shotgun (WGS) entry which is preliminary data.</text>
</comment>
<dbReference type="EMBL" id="JAAIII010000001">
    <property type="protein sequence ID" value="NMM93340.1"/>
    <property type="molecule type" value="Genomic_DNA"/>
</dbReference>
<reference evidence="3 4" key="1">
    <citation type="submission" date="2020-02" db="EMBL/GenBank/DDBJ databases">
        <title>Characterization of phylogenetic diversity of novel bifidobacterial species isolated in Czech ZOOs.</title>
        <authorList>
            <person name="Lugli G.A."/>
            <person name="Vera N.B."/>
            <person name="Ventura M."/>
        </authorList>
    </citation>
    <scope>NUCLEOTIDE SEQUENCE [LARGE SCALE GENOMIC DNA]</scope>
    <source>
        <strain evidence="3 4">DSM 109957</strain>
    </source>
</reference>
<feature type="domain" description="Acyltransferase 3" evidence="2">
    <location>
        <begin position="23"/>
        <end position="415"/>
    </location>
</feature>
<keyword evidence="1" id="KW-0472">Membrane</keyword>
<feature type="transmembrane region" description="Helical" evidence="1">
    <location>
        <begin position="286"/>
        <end position="306"/>
    </location>
</feature>
<evidence type="ECO:0000313" key="4">
    <source>
        <dbReference type="Proteomes" id="UP000532194"/>
    </source>
</evidence>
<name>A0A7Y0EN80_9BIFI</name>
<organism evidence="3 4">
    <name type="scientific">Bifidobacterium oedipodis</name>
    <dbReference type="NCBI Taxonomy" id="2675322"/>
    <lineage>
        <taxon>Bacteria</taxon>
        <taxon>Bacillati</taxon>
        <taxon>Actinomycetota</taxon>
        <taxon>Actinomycetes</taxon>
        <taxon>Bifidobacteriales</taxon>
        <taxon>Bifidobacteriaceae</taxon>
        <taxon>Bifidobacterium</taxon>
    </lineage>
</organism>
<protein>
    <submittedName>
        <fullName evidence="3">Acyltransferase domain-containing protein</fullName>
    </submittedName>
</protein>